<organism evidence="7 8">
    <name type="scientific">Geomonas limicola</name>
    <dbReference type="NCBI Taxonomy" id="2740186"/>
    <lineage>
        <taxon>Bacteria</taxon>
        <taxon>Pseudomonadati</taxon>
        <taxon>Thermodesulfobacteriota</taxon>
        <taxon>Desulfuromonadia</taxon>
        <taxon>Geobacterales</taxon>
        <taxon>Geobacteraceae</taxon>
        <taxon>Geomonas</taxon>
    </lineage>
</organism>
<evidence type="ECO:0000256" key="4">
    <source>
        <dbReference type="ARBA" id="ARBA00022764"/>
    </source>
</evidence>
<evidence type="ECO:0000256" key="3">
    <source>
        <dbReference type="ARBA" id="ARBA00022729"/>
    </source>
</evidence>
<feature type="region of interest" description="Disordered" evidence="5">
    <location>
        <begin position="137"/>
        <end position="171"/>
    </location>
</feature>
<dbReference type="GO" id="GO:0051082">
    <property type="term" value="F:unfolded protein binding"/>
    <property type="evidence" value="ECO:0007669"/>
    <property type="project" value="TreeGrafter"/>
</dbReference>
<comment type="caution">
    <text evidence="7">The sequence shown here is derived from an EMBL/GenBank/DDBJ whole genome shotgun (WGS) entry which is preliminary data.</text>
</comment>
<evidence type="ECO:0000256" key="6">
    <source>
        <dbReference type="SAM" id="SignalP"/>
    </source>
</evidence>
<dbReference type="EMBL" id="BLXZ01000007">
    <property type="protein sequence ID" value="GFO69918.1"/>
    <property type="molecule type" value="Genomic_DNA"/>
</dbReference>
<evidence type="ECO:0000256" key="2">
    <source>
        <dbReference type="ARBA" id="ARBA00008441"/>
    </source>
</evidence>
<dbReference type="InterPro" id="IPR052211">
    <property type="entry name" value="Cpx_auxiliary_protein"/>
</dbReference>
<evidence type="ECO:0000256" key="5">
    <source>
        <dbReference type="SAM" id="MobiDB-lite"/>
    </source>
</evidence>
<comment type="subcellular location">
    <subcellularLocation>
        <location evidence="1">Periplasm</location>
    </subcellularLocation>
</comment>
<comment type="similarity">
    <text evidence="2">Belongs to the CpxP/Spy family.</text>
</comment>
<keyword evidence="3 6" id="KW-0732">Signal</keyword>
<dbReference type="AlphaFoldDB" id="A0A6V8NBC1"/>
<dbReference type="Pfam" id="PF07813">
    <property type="entry name" value="LTXXQ"/>
    <property type="match status" value="1"/>
</dbReference>
<keyword evidence="8" id="KW-1185">Reference proteome</keyword>
<dbReference type="Gene3D" id="1.20.120.1490">
    <property type="match status" value="1"/>
</dbReference>
<dbReference type="InterPro" id="IPR012899">
    <property type="entry name" value="LTXXQ"/>
</dbReference>
<feature type="signal peptide" evidence="6">
    <location>
        <begin position="1"/>
        <end position="23"/>
    </location>
</feature>
<proteinExistence type="inferred from homology"/>
<dbReference type="CDD" id="cd09916">
    <property type="entry name" value="CpxP_like"/>
    <property type="match status" value="1"/>
</dbReference>
<protein>
    <recommendedName>
        <fullName evidence="9">Periplasmic heavy metal sensor</fullName>
    </recommendedName>
</protein>
<name>A0A6V8NBC1_9BACT</name>
<dbReference type="GO" id="GO:0030288">
    <property type="term" value="C:outer membrane-bounded periplasmic space"/>
    <property type="evidence" value="ECO:0007669"/>
    <property type="project" value="TreeGrafter"/>
</dbReference>
<evidence type="ECO:0000313" key="7">
    <source>
        <dbReference type="EMBL" id="GFO69918.1"/>
    </source>
</evidence>
<keyword evidence="4" id="KW-0574">Periplasm</keyword>
<reference evidence="8" key="1">
    <citation type="submission" date="2020-06" db="EMBL/GenBank/DDBJ databases">
        <title>Draft genomic sequecing of Geomonas sp. Red745.</title>
        <authorList>
            <person name="Itoh H."/>
            <person name="Xu Z.X."/>
            <person name="Ushijima N."/>
            <person name="Masuda Y."/>
            <person name="Shiratori Y."/>
            <person name="Senoo K."/>
        </authorList>
    </citation>
    <scope>NUCLEOTIDE SEQUENCE [LARGE SCALE GENOMIC DNA]</scope>
    <source>
        <strain evidence="8">Red745</strain>
    </source>
</reference>
<evidence type="ECO:0000256" key="1">
    <source>
        <dbReference type="ARBA" id="ARBA00004418"/>
    </source>
</evidence>
<accession>A0A6V8NBC1</accession>
<dbReference type="PANTHER" id="PTHR38102:SF1">
    <property type="entry name" value="PERIPLASMIC CHAPERONE SPY"/>
    <property type="match status" value="1"/>
</dbReference>
<feature type="chain" id="PRO_5028391488" description="Periplasmic heavy metal sensor" evidence="6">
    <location>
        <begin position="24"/>
        <end position="171"/>
    </location>
</feature>
<gene>
    <name evidence="7" type="ORF">GMLC_34970</name>
</gene>
<sequence>MKAKLVVVLGSALILGGALLCQAHQGPDFQEHEVGGRPSAGPFPPMVARALDLSDSQKKQIESIVNEERISERVQRGKAEALHEKLHEAERAASFDDAAVRSTATALAALDAERMVSHVKTSFRILSLLTASQRALAEKLRPQPGEMPPPPNCLERGPRQEADPWEGPGPR</sequence>
<dbReference type="RefSeq" id="WP_183362495.1">
    <property type="nucleotide sequence ID" value="NZ_BLXZ01000007.1"/>
</dbReference>
<dbReference type="PANTHER" id="PTHR38102">
    <property type="entry name" value="PERIPLASMIC CHAPERONE SPY"/>
    <property type="match status" value="1"/>
</dbReference>
<evidence type="ECO:0008006" key="9">
    <source>
        <dbReference type="Google" id="ProtNLM"/>
    </source>
</evidence>
<evidence type="ECO:0000313" key="8">
    <source>
        <dbReference type="Proteomes" id="UP000587586"/>
    </source>
</evidence>
<dbReference type="Proteomes" id="UP000587586">
    <property type="component" value="Unassembled WGS sequence"/>
</dbReference>